<keyword evidence="1" id="KW-1133">Transmembrane helix</keyword>
<dbReference type="Proteomes" id="UP000003879">
    <property type="component" value="Unassembled WGS sequence"/>
</dbReference>
<gene>
    <name evidence="2" type="ORF">HMPREF1056_02123</name>
</gene>
<organism evidence="2 3">
    <name type="scientific">Bacteroides fragilis CL07T12C05</name>
    <dbReference type="NCBI Taxonomy" id="997883"/>
    <lineage>
        <taxon>Bacteria</taxon>
        <taxon>Pseudomonadati</taxon>
        <taxon>Bacteroidota</taxon>
        <taxon>Bacteroidia</taxon>
        <taxon>Bacteroidales</taxon>
        <taxon>Bacteroidaceae</taxon>
        <taxon>Bacteroides</taxon>
    </lineage>
</organism>
<evidence type="ECO:0000313" key="2">
    <source>
        <dbReference type="EMBL" id="EIY96235.1"/>
    </source>
</evidence>
<comment type="caution">
    <text evidence="2">The sequence shown here is derived from an EMBL/GenBank/DDBJ whole genome shotgun (WGS) entry which is preliminary data.</text>
</comment>
<name>A0A0E2AQS1_BACFG</name>
<dbReference type="HOGENOM" id="CLU_2785286_0_0_10"/>
<dbReference type="AlphaFoldDB" id="A0A0E2AQS1"/>
<proteinExistence type="predicted"/>
<protein>
    <submittedName>
        <fullName evidence="2">Uncharacterized protein</fullName>
    </submittedName>
</protein>
<keyword evidence="1" id="KW-0472">Membrane</keyword>
<evidence type="ECO:0000256" key="1">
    <source>
        <dbReference type="SAM" id="Phobius"/>
    </source>
</evidence>
<reference evidence="2 3" key="1">
    <citation type="submission" date="2012-02" db="EMBL/GenBank/DDBJ databases">
        <title>The Genome Sequence of Bacteroides fragilis CL07T12C05.</title>
        <authorList>
            <consortium name="The Broad Institute Genome Sequencing Platform"/>
            <person name="Earl A."/>
            <person name="Ward D."/>
            <person name="Feldgarden M."/>
            <person name="Gevers D."/>
            <person name="Zitomersky N.L."/>
            <person name="Coyne M.J."/>
            <person name="Comstock L.E."/>
            <person name="Young S.K."/>
            <person name="Zeng Q."/>
            <person name="Gargeya S."/>
            <person name="Fitzgerald M."/>
            <person name="Haas B."/>
            <person name="Abouelleil A."/>
            <person name="Alvarado L."/>
            <person name="Arachchi H.M."/>
            <person name="Berlin A."/>
            <person name="Chapman S.B."/>
            <person name="Gearin G."/>
            <person name="Goldberg J."/>
            <person name="Griggs A."/>
            <person name="Gujja S."/>
            <person name="Hansen M."/>
            <person name="Heiman D."/>
            <person name="Howarth C."/>
            <person name="Larimer J."/>
            <person name="Lui A."/>
            <person name="MacDonald P.J.P."/>
            <person name="McCowen C."/>
            <person name="Montmayeur A."/>
            <person name="Murphy C."/>
            <person name="Neiman D."/>
            <person name="Pearson M."/>
            <person name="Priest M."/>
            <person name="Roberts A."/>
            <person name="Saif S."/>
            <person name="Shea T."/>
            <person name="Sisk P."/>
            <person name="Stolte C."/>
            <person name="Sykes S."/>
            <person name="Wortman J."/>
            <person name="Nusbaum C."/>
            <person name="Birren B."/>
        </authorList>
    </citation>
    <scope>NUCLEOTIDE SEQUENCE [LARGE SCALE GENOMIC DNA]</scope>
    <source>
        <strain evidence="2 3">CL07T12C05</strain>
    </source>
</reference>
<accession>A0A0E2AQS1</accession>
<evidence type="ECO:0000313" key="3">
    <source>
        <dbReference type="Proteomes" id="UP000003879"/>
    </source>
</evidence>
<keyword evidence="1" id="KW-0812">Transmembrane</keyword>
<dbReference type="EMBL" id="AGXN01000012">
    <property type="protein sequence ID" value="EIY96235.1"/>
    <property type="molecule type" value="Genomic_DNA"/>
</dbReference>
<feature type="transmembrane region" description="Helical" evidence="1">
    <location>
        <begin position="27"/>
        <end position="44"/>
    </location>
</feature>
<sequence length="68" mass="8311">MLGVLVWIVVILLICFSVTGWHWIIFYVVILPFSTLLFFFYVDFPENRFNIKRFKNDIKYLLNKLHKK</sequence>